<reference evidence="2 3" key="1">
    <citation type="submission" date="2024-01" db="EMBL/GenBank/DDBJ databases">
        <title>A draft genome for the cacao thread blight pathogen Marasmiellus scandens.</title>
        <authorList>
            <person name="Baruah I.K."/>
            <person name="Leung J."/>
            <person name="Bukari Y."/>
            <person name="Amoako-Attah I."/>
            <person name="Meinhardt L.W."/>
            <person name="Bailey B.A."/>
            <person name="Cohen S.P."/>
        </authorList>
    </citation>
    <scope>NUCLEOTIDE SEQUENCE [LARGE SCALE GENOMIC DNA]</scope>
    <source>
        <strain evidence="2 3">GH-19</strain>
    </source>
</reference>
<feature type="compositionally biased region" description="Low complexity" evidence="1">
    <location>
        <begin position="220"/>
        <end position="229"/>
    </location>
</feature>
<feature type="region of interest" description="Disordered" evidence="1">
    <location>
        <begin position="570"/>
        <end position="601"/>
    </location>
</feature>
<evidence type="ECO:0000313" key="2">
    <source>
        <dbReference type="EMBL" id="KAK7465429.1"/>
    </source>
</evidence>
<accession>A0ABR1JRI8</accession>
<dbReference type="Proteomes" id="UP001498398">
    <property type="component" value="Unassembled WGS sequence"/>
</dbReference>
<evidence type="ECO:0000256" key="1">
    <source>
        <dbReference type="SAM" id="MobiDB-lite"/>
    </source>
</evidence>
<comment type="caution">
    <text evidence="2">The sequence shown here is derived from an EMBL/GenBank/DDBJ whole genome shotgun (WGS) entry which is preliminary data.</text>
</comment>
<name>A0ABR1JRI8_9AGAR</name>
<feature type="compositionally biased region" description="Polar residues" evidence="1">
    <location>
        <begin position="493"/>
        <end position="511"/>
    </location>
</feature>
<feature type="region of interest" description="Disordered" evidence="1">
    <location>
        <begin position="479"/>
        <end position="516"/>
    </location>
</feature>
<sequence length="601" mass="66546">MPPGRFKDRRPPSILSLVHPSPTLSSSYLSTALSSQEVPIFLFEPTPESSDVRLSIAPGNHELALPSSDSFDTILSAGTFGQHRRTPQDFRESLSVQSEVVEEGSDSETTLTRHIKLERLNPSSPSNSPIRDCVSPSIPSLSLYESDSTSPQFSLKPCSLRSRPNSYYFEYSDSEDLPSSPTIISGNAINRDSLYSLPTISTCVQTQTISPTHPSQSTEPLSLMTSSRPPSLPPSPTMSRSPDVQLPVDMSWLRDIVLDMLVDQEGFRSVTPSFRFVGYSNNTRSLDPSSPVEGGVAEFMPLKRQTFNFHYGPFDGMPILRRITVNGQSRDYISRQATLSLKSNGVYTVRGIETSHTTDPHSREPSKLRWKFDYLVDDRKGSRVPDGEKTFTPLTFACSPLLLHPNQGKKIRLMQVMKKSVVTKLVAEKMEHPRNPNTANPPAPSATVPTPQSPGHLSSALPSPIKIKSAASLWITHRRAQSHTPHPHQPPQISVSRPQTPVNSPLRNTACTRDGEETAVPVIRRRRASSAGERRRVDFDGLDKCKSKENQPLVDRHIVPPSKLALLLEKVDPSPHPDPERLRALSPSPRPERVRVNLVSS</sequence>
<proteinExistence type="predicted"/>
<evidence type="ECO:0000313" key="3">
    <source>
        <dbReference type="Proteomes" id="UP001498398"/>
    </source>
</evidence>
<feature type="compositionally biased region" description="Basic and acidic residues" evidence="1">
    <location>
        <begin position="570"/>
        <end position="583"/>
    </location>
</feature>
<evidence type="ECO:0008006" key="4">
    <source>
        <dbReference type="Google" id="ProtNLM"/>
    </source>
</evidence>
<keyword evidence="3" id="KW-1185">Reference proteome</keyword>
<gene>
    <name evidence="2" type="ORF">VKT23_005407</name>
</gene>
<protein>
    <recommendedName>
        <fullName evidence="4">NDT80 domain-containing protein</fullName>
    </recommendedName>
</protein>
<feature type="compositionally biased region" description="Polar residues" evidence="1">
    <location>
        <begin position="207"/>
        <end position="219"/>
    </location>
</feature>
<feature type="compositionally biased region" description="Low complexity" evidence="1">
    <location>
        <begin position="445"/>
        <end position="454"/>
    </location>
</feature>
<feature type="region of interest" description="Disordered" evidence="1">
    <location>
        <begin position="207"/>
        <end position="243"/>
    </location>
</feature>
<feature type="region of interest" description="Disordered" evidence="1">
    <location>
        <begin position="429"/>
        <end position="462"/>
    </location>
</feature>
<dbReference type="EMBL" id="JBANRG010000006">
    <property type="protein sequence ID" value="KAK7465429.1"/>
    <property type="molecule type" value="Genomic_DNA"/>
</dbReference>
<organism evidence="2 3">
    <name type="scientific">Marasmiellus scandens</name>
    <dbReference type="NCBI Taxonomy" id="2682957"/>
    <lineage>
        <taxon>Eukaryota</taxon>
        <taxon>Fungi</taxon>
        <taxon>Dikarya</taxon>
        <taxon>Basidiomycota</taxon>
        <taxon>Agaricomycotina</taxon>
        <taxon>Agaricomycetes</taxon>
        <taxon>Agaricomycetidae</taxon>
        <taxon>Agaricales</taxon>
        <taxon>Marasmiineae</taxon>
        <taxon>Omphalotaceae</taxon>
        <taxon>Marasmiellus</taxon>
    </lineage>
</organism>